<reference evidence="1 2" key="1">
    <citation type="submission" date="2015-07" db="EMBL/GenBank/DDBJ databases">
        <title>The draft genome sequence of Leadbetterella sp. JN14-9.</title>
        <authorList>
            <person name="Liu Y."/>
            <person name="Du J."/>
            <person name="Shao Z."/>
        </authorList>
    </citation>
    <scope>NUCLEOTIDE SEQUENCE [LARGE SCALE GENOMIC DNA]</scope>
    <source>
        <strain evidence="1 2">JN14-9</strain>
    </source>
</reference>
<dbReference type="InterPro" id="IPR016084">
    <property type="entry name" value="Haem_Oase-like_multi-hlx"/>
</dbReference>
<protein>
    <recommendedName>
        <fullName evidence="3">Iron-containing redox enzyme family protein</fullName>
    </recommendedName>
</protein>
<accession>A0A0P7C6G0</accession>
<dbReference type="OrthoDB" id="8478254at2"/>
<sequence>MIAQNDTLKTSLDFMDQLALRVENANLFFAEKLKKNFSETGLKPEQYIRYLQMQYHLTKGVQDTFMAIASHSETRAYKKLRKFLINFAFEEEMHYKLAEKDLKNTGAGTGDIPFPVELWWAYQRQAVIEKPMERLGATAVLENVGNFAAPIIKDLLGSADFIHKRNTTFTQVHMHEELPHGDQILDALGAENFSEVHQAQLLSGAEKATWLYASTIFDWIIKGELTLVY</sequence>
<organism evidence="1 2">
    <name type="scientific">Jiulongibacter sediminis</name>
    <dbReference type="NCBI Taxonomy" id="1605367"/>
    <lineage>
        <taxon>Bacteria</taxon>
        <taxon>Pseudomonadati</taxon>
        <taxon>Bacteroidota</taxon>
        <taxon>Cytophagia</taxon>
        <taxon>Cytophagales</taxon>
        <taxon>Leadbetterellaceae</taxon>
        <taxon>Jiulongibacter</taxon>
    </lineage>
</organism>
<evidence type="ECO:0008006" key="3">
    <source>
        <dbReference type="Google" id="ProtNLM"/>
    </source>
</evidence>
<dbReference type="Proteomes" id="UP000050454">
    <property type="component" value="Unassembled WGS sequence"/>
</dbReference>
<dbReference type="SUPFAM" id="SSF48613">
    <property type="entry name" value="Heme oxygenase-like"/>
    <property type="match status" value="1"/>
</dbReference>
<dbReference type="EMBL" id="LGTQ01000009">
    <property type="protein sequence ID" value="KPM47891.1"/>
    <property type="molecule type" value="Genomic_DNA"/>
</dbReference>
<dbReference type="RefSeq" id="WP_055148398.1">
    <property type="nucleotide sequence ID" value="NZ_JXSZ01000009.1"/>
</dbReference>
<proteinExistence type="predicted"/>
<dbReference type="Gene3D" id="1.20.910.10">
    <property type="entry name" value="Heme oxygenase-like"/>
    <property type="match status" value="1"/>
</dbReference>
<name>A0A0P7C6G0_9BACT</name>
<keyword evidence="2" id="KW-1185">Reference proteome</keyword>
<evidence type="ECO:0000313" key="1">
    <source>
        <dbReference type="EMBL" id="KPM47891.1"/>
    </source>
</evidence>
<dbReference type="AlphaFoldDB" id="A0A0P7C6G0"/>
<gene>
    <name evidence="1" type="ORF">AFM12_11685</name>
</gene>
<comment type="caution">
    <text evidence="1">The sequence shown here is derived from an EMBL/GenBank/DDBJ whole genome shotgun (WGS) entry which is preliminary data.</text>
</comment>
<dbReference type="STRING" id="1605367.AFM12_11685"/>
<evidence type="ECO:0000313" key="2">
    <source>
        <dbReference type="Proteomes" id="UP000050454"/>
    </source>
</evidence>